<dbReference type="SMART" id="SM00239">
    <property type="entry name" value="C2"/>
    <property type="match status" value="1"/>
</dbReference>
<dbReference type="PROSITE" id="PS50004">
    <property type="entry name" value="C2"/>
    <property type="match status" value="1"/>
</dbReference>
<sequence length="546" mass="60396">MTYNAHPFQLLEINVISAQDLAPVSKSMRTYAVVWVHPERKLTTRIDQSGNTNPQWNEKFVFRVDDTFLNSETSGIMIEIYAAAWLRDVQIGSVRVLISNLFPSNNNNSKMRFVALQIRRPSGRPQGILNMGVQLLDNTMRSMPLYTELSASAVGFNDLIDAKTNKQSIEEKTAKLRRTQSDHTDFTTTADEFGVKGSLNAKSSVVNGSSLVNSSTLKTSSRDKDTGTSGNGNGSMVNGSLCSDVGPSASVVAAAIAKGLIKTPGNEGTPNKSGGSSSIIEGWTENDSVEGLRTKLERWRTELPPIYDNDANKMMSKSRRKHHRRRRSDGPGLFTCFGNVFGCEISITCGGGSSKKYGNGKECFLDFLGGISLCVLHRPRRSVESKDAHCKLKSKQLSEESRETTIQYRECRRNHAVLIGGYAADGCGEFTPKGDQGTKEALLCEACDCHRNFHRKEFIKNGTALLGSQHFPPPHGLYYPMWKEGNAPGFYPLPPLSSQPPLSPYCHYYWQQNVQNLVCDEESVTYNGSQNDGQMKAGKRHKRKLL</sequence>
<dbReference type="InterPro" id="IPR006456">
    <property type="entry name" value="ZF_HD_homeobox_Cys/His_dimer"/>
</dbReference>
<evidence type="ECO:0000313" key="5">
    <source>
        <dbReference type="Proteomes" id="UP000467840"/>
    </source>
</evidence>
<dbReference type="PANTHER" id="PTHR32246:SF103">
    <property type="entry name" value="CALCIUM-DEPENDENT LIPID-BINDING (CALB DOMAIN) FAMILY PROTEIN"/>
    <property type="match status" value="1"/>
</dbReference>
<protein>
    <recommendedName>
        <fullName evidence="6">C2 domain-containing protein</fullName>
    </recommendedName>
</protein>
<evidence type="ECO:0000259" key="3">
    <source>
        <dbReference type="PROSITE" id="PS51523"/>
    </source>
</evidence>
<evidence type="ECO:0000313" key="4">
    <source>
        <dbReference type="EMBL" id="KAF2287579.1"/>
    </source>
</evidence>
<dbReference type="Proteomes" id="UP000467840">
    <property type="component" value="Chromosome 8"/>
</dbReference>
<dbReference type="SUPFAM" id="SSF49562">
    <property type="entry name" value="C2 domain (Calcium/lipid-binding domain, CaLB)"/>
    <property type="match status" value="1"/>
</dbReference>
<dbReference type="InterPro" id="IPR044750">
    <property type="entry name" value="C2_SRC2/BAP"/>
</dbReference>
<dbReference type="GO" id="GO:0006952">
    <property type="term" value="P:defense response"/>
    <property type="evidence" value="ECO:0007669"/>
    <property type="project" value="InterPro"/>
</dbReference>
<dbReference type="PANTHER" id="PTHR32246">
    <property type="entry name" value="INGRESSION PROTEIN FIC1"/>
    <property type="match status" value="1"/>
</dbReference>
<evidence type="ECO:0008006" key="6">
    <source>
        <dbReference type="Google" id="ProtNLM"/>
    </source>
</evidence>
<keyword evidence="5" id="KW-1185">Reference proteome</keyword>
<dbReference type="Pfam" id="PF00168">
    <property type="entry name" value="C2"/>
    <property type="match status" value="1"/>
</dbReference>
<feature type="compositionally biased region" description="Polar residues" evidence="1">
    <location>
        <begin position="266"/>
        <end position="279"/>
    </location>
</feature>
<dbReference type="AlphaFoldDB" id="A0A6A6KJI3"/>
<gene>
    <name evidence="4" type="ORF">GH714_001376</name>
</gene>
<feature type="domain" description="C2" evidence="2">
    <location>
        <begin position="1"/>
        <end position="112"/>
    </location>
</feature>
<evidence type="ECO:0000256" key="1">
    <source>
        <dbReference type="SAM" id="MobiDB-lite"/>
    </source>
</evidence>
<feature type="domain" description="ZF-HD dimerization-type" evidence="3">
    <location>
        <begin position="408"/>
        <end position="457"/>
    </location>
</feature>
<accession>A0A6A6KJI3</accession>
<dbReference type="InterPro" id="IPR000008">
    <property type="entry name" value="C2_dom"/>
</dbReference>
<dbReference type="CDD" id="cd04051">
    <property type="entry name" value="C2_SRC2_like"/>
    <property type="match status" value="1"/>
</dbReference>
<dbReference type="Pfam" id="PF04770">
    <property type="entry name" value="ZF-HD_dimer"/>
    <property type="match status" value="1"/>
</dbReference>
<feature type="region of interest" description="Disordered" evidence="1">
    <location>
        <begin position="213"/>
        <end position="236"/>
    </location>
</feature>
<dbReference type="InterPro" id="IPR035892">
    <property type="entry name" value="C2_domain_sf"/>
</dbReference>
<evidence type="ECO:0000259" key="2">
    <source>
        <dbReference type="PROSITE" id="PS50004"/>
    </source>
</evidence>
<name>A0A6A6KJI3_HEVBR</name>
<proteinExistence type="predicted"/>
<dbReference type="PROSITE" id="PS51523">
    <property type="entry name" value="ZF_HD_DIMER"/>
    <property type="match status" value="1"/>
</dbReference>
<reference evidence="4 5" key="1">
    <citation type="journal article" date="2020" name="Mol. Plant">
        <title>The Chromosome-Based Rubber Tree Genome Provides New Insights into Spurge Genome Evolution and Rubber Biosynthesis.</title>
        <authorList>
            <person name="Liu J."/>
            <person name="Shi C."/>
            <person name="Shi C.C."/>
            <person name="Li W."/>
            <person name="Zhang Q.J."/>
            <person name="Zhang Y."/>
            <person name="Li K."/>
            <person name="Lu H.F."/>
            <person name="Shi C."/>
            <person name="Zhu S.T."/>
            <person name="Xiao Z.Y."/>
            <person name="Nan H."/>
            <person name="Yue Y."/>
            <person name="Zhu X.G."/>
            <person name="Wu Y."/>
            <person name="Hong X.N."/>
            <person name="Fan G.Y."/>
            <person name="Tong Y."/>
            <person name="Zhang D."/>
            <person name="Mao C.L."/>
            <person name="Liu Y.L."/>
            <person name="Hao S.J."/>
            <person name="Liu W.Q."/>
            <person name="Lv M.Q."/>
            <person name="Zhang H.B."/>
            <person name="Liu Y."/>
            <person name="Hu-Tang G.R."/>
            <person name="Wang J.P."/>
            <person name="Wang J.H."/>
            <person name="Sun Y.H."/>
            <person name="Ni S.B."/>
            <person name="Chen W.B."/>
            <person name="Zhang X.C."/>
            <person name="Jiao Y.N."/>
            <person name="Eichler E.E."/>
            <person name="Li G.H."/>
            <person name="Liu X."/>
            <person name="Gao L.Z."/>
        </authorList>
    </citation>
    <scope>NUCLEOTIDE SEQUENCE [LARGE SCALE GENOMIC DNA]</scope>
    <source>
        <strain evidence="5">cv. GT1</strain>
        <tissue evidence="4">Leaf</tissue>
    </source>
</reference>
<dbReference type="NCBIfam" id="TIGR01566">
    <property type="entry name" value="ZF_HD_prot_N"/>
    <property type="match status" value="1"/>
</dbReference>
<feature type="region of interest" description="Disordered" evidence="1">
    <location>
        <begin position="262"/>
        <end position="281"/>
    </location>
</feature>
<dbReference type="EMBL" id="JAAGAX010000016">
    <property type="protein sequence ID" value="KAF2287579.1"/>
    <property type="molecule type" value="Genomic_DNA"/>
</dbReference>
<dbReference type="Gene3D" id="2.60.40.150">
    <property type="entry name" value="C2 domain"/>
    <property type="match status" value="1"/>
</dbReference>
<comment type="caution">
    <text evidence="4">The sequence shown here is derived from an EMBL/GenBank/DDBJ whole genome shotgun (WGS) entry which is preliminary data.</text>
</comment>
<organism evidence="4 5">
    <name type="scientific">Hevea brasiliensis</name>
    <name type="common">Para rubber tree</name>
    <name type="synonym">Siphonia brasiliensis</name>
    <dbReference type="NCBI Taxonomy" id="3981"/>
    <lineage>
        <taxon>Eukaryota</taxon>
        <taxon>Viridiplantae</taxon>
        <taxon>Streptophyta</taxon>
        <taxon>Embryophyta</taxon>
        <taxon>Tracheophyta</taxon>
        <taxon>Spermatophyta</taxon>
        <taxon>Magnoliopsida</taxon>
        <taxon>eudicotyledons</taxon>
        <taxon>Gunneridae</taxon>
        <taxon>Pentapetalae</taxon>
        <taxon>rosids</taxon>
        <taxon>fabids</taxon>
        <taxon>Malpighiales</taxon>
        <taxon>Euphorbiaceae</taxon>
        <taxon>Crotonoideae</taxon>
        <taxon>Micrandreae</taxon>
        <taxon>Hevea</taxon>
    </lineage>
</organism>